<dbReference type="PANTHER" id="PTHR47505">
    <property type="entry name" value="DNA UTILIZATION PROTEIN YHGH"/>
    <property type="match status" value="1"/>
</dbReference>
<comment type="similarity">
    <text evidence="1">Belongs to the ComF/GntX family.</text>
</comment>
<dbReference type="CDD" id="cd06223">
    <property type="entry name" value="PRTases_typeI"/>
    <property type="match status" value="1"/>
</dbReference>
<name>A0ABY1QE79_9BURK</name>
<dbReference type="InterPro" id="IPR000836">
    <property type="entry name" value="PRTase_dom"/>
</dbReference>
<accession>A0ABY1QE79</accession>
<evidence type="ECO:0000256" key="1">
    <source>
        <dbReference type="ARBA" id="ARBA00008007"/>
    </source>
</evidence>
<reference evidence="3 4" key="1">
    <citation type="submission" date="2017-05" db="EMBL/GenBank/DDBJ databases">
        <authorList>
            <person name="Varghese N."/>
            <person name="Submissions S."/>
        </authorList>
    </citation>
    <scope>NUCLEOTIDE SEQUENCE [LARGE SCALE GENOMIC DNA]</scope>
    <source>
        <strain evidence="3 4">DSM 26001</strain>
    </source>
</reference>
<gene>
    <name evidence="3" type="ORF">SAMN06295970_114105</name>
</gene>
<evidence type="ECO:0000313" key="4">
    <source>
        <dbReference type="Proteomes" id="UP001158049"/>
    </source>
</evidence>
<dbReference type="SUPFAM" id="SSF53271">
    <property type="entry name" value="PRTase-like"/>
    <property type="match status" value="1"/>
</dbReference>
<dbReference type="InterPro" id="IPR051910">
    <property type="entry name" value="ComF/GntX_DNA_util-trans"/>
</dbReference>
<evidence type="ECO:0000259" key="2">
    <source>
        <dbReference type="Pfam" id="PF00156"/>
    </source>
</evidence>
<organism evidence="3 4">
    <name type="scientific">Noviherbaspirillum suwonense</name>
    <dbReference type="NCBI Taxonomy" id="1224511"/>
    <lineage>
        <taxon>Bacteria</taxon>
        <taxon>Pseudomonadati</taxon>
        <taxon>Pseudomonadota</taxon>
        <taxon>Betaproteobacteria</taxon>
        <taxon>Burkholderiales</taxon>
        <taxon>Oxalobacteraceae</taxon>
        <taxon>Noviherbaspirillum</taxon>
    </lineage>
</organism>
<keyword evidence="4" id="KW-1185">Reference proteome</keyword>
<dbReference type="PROSITE" id="PS51257">
    <property type="entry name" value="PROKAR_LIPOPROTEIN"/>
    <property type="match status" value="1"/>
</dbReference>
<dbReference type="PANTHER" id="PTHR47505:SF1">
    <property type="entry name" value="DNA UTILIZATION PROTEIN YHGH"/>
    <property type="match status" value="1"/>
</dbReference>
<feature type="domain" description="Phosphoribosyltransferase" evidence="2">
    <location>
        <begin position="188"/>
        <end position="244"/>
    </location>
</feature>
<dbReference type="RefSeq" id="WP_283443571.1">
    <property type="nucleotide sequence ID" value="NZ_FXUL01000014.1"/>
</dbReference>
<protein>
    <submittedName>
        <fullName evidence="3">ComF family protein</fullName>
    </submittedName>
</protein>
<dbReference type="Pfam" id="PF00156">
    <property type="entry name" value="Pribosyltran"/>
    <property type="match status" value="1"/>
</dbReference>
<dbReference type="EMBL" id="FXUL01000014">
    <property type="protein sequence ID" value="SMP68992.1"/>
    <property type="molecule type" value="Genomic_DNA"/>
</dbReference>
<evidence type="ECO:0000313" key="3">
    <source>
        <dbReference type="EMBL" id="SMP68992.1"/>
    </source>
</evidence>
<comment type="caution">
    <text evidence="3">The sequence shown here is derived from an EMBL/GenBank/DDBJ whole genome shotgun (WGS) entry which is preliminary data.</text>
</comment>
<dbReference type="InterPro" id="IPR029057">
    <property type="entry name" value="PRTase-like"/>
</dbReference>
<proteinExistence type="inferred from homology"/>
<sequence length="247" mass="26392">MLALLRHRSQLLAARLRAGMPCCCALCGCGAASVLCDGCRQRYLAPPAPRCRQCATLLPAGAGAASLCGSCLRRPPAFDATVVVTDYEAPLDQLVLDLKFGAQLALAPLFGGLLAQAMRRQPSASWPALLAPVPLGGRRLAERGFNQALEIGRTLARDLGLPLRARLLERCRDTAPQTLLAPGERRANLRQAFAVPAAMRERVRGRHVGVIDDVITTGVTLDEIAATLKRAGAVRVTCLAFARTPRR</sequence>
<dbReference type="Gene3D" id="3.40.50.2020">
    <property type="match status" value="1"/>
</dbReference>
<dbReference type="Proteomes" id="UP001158049">
    <property type="component" value="Unassembled WGS sequence"/>
</dbReference>